<gene>
    <name evidence="1" type="ORF">B5M42_05640</name>
</gene>
<dbReference type="InterPro" id="IPR010310">
    <property type="entry name" value="T7SS_ESAT-6-like"/>
</dbReference>
<dbReference type="EMBL" id="MYFO01000005">
    <property type="protein sequence ID" value="TFE90150.1"/>
    <property type="molecule type" value="Genomic_DNA"/>
</dbReference>
<dbReference type="InterPro" id="IPR036689">
    <property type="entry name" value="ESAT-6-like_sf"/>
</dbReference>
<protein>
    <submittedName>
        <fullName evidence="1">WXG100 family type VII secretion target</fullName>
    </submittedName>
</protein>
<dbReference type="AlphaFoldDB" id="A0A4Y8Q782"/>
<evidence type="ECO:0000313" key="1">
    <source>
        <dbReference type="EMBL" id="TFE90150.1"/>
    </source>
</evidence>
<keyword evidence="2" id="KW-1185">Reference proteome</keyword>
<organism evidence="1 2">
    <name type="scientific">Paenibacillus athensensis</name>
    <dbReference type="NCBI Taxonomy" id="1967502"/>
    <lineage>
        <taxon>Bacteria</taxon>
        <taxon>Bacillati</taxon>
        <taxon>Bacillota</taxon>
        <taxon>Bacilli</taxon>
        <taxon>Bacillales</taxon>
        <taxon>Paenibacillaceae</taxon>
        <taxon>Paenibacillus</taxon>
    </lineage>
</organism>
<dbReference type="Proteomes" id="UP000298246">
    <property type="component" value="Unassembled WGS sequence"/>
</dbReference>
<dbReference type="OrthoDB" id="1911041at2"/>
<dbReference type="Gene3D" id="1.10.287.1060">
    <property type="entry name" value="ESAT-6-like"/>
    <property type="match status" value="1"/>
</dbReference>
<dbReference type="Pfam" id="PF06013">
    <property type="entry name" value="WXG100"/>
    <property type="match status" value="1"/>
</dbReference>
<reference evidence="1 2" key="1">
    <citation type="submission" date="2017-03" db="EMBL/GenBank/DDBJ databases">
        <title>Isolation of Levoglucosan Utilizing Bacteria.</title>
        <authorList>
            <person name="Arya A.S."/>
        </authorList>
    </citation>
    <scope>NUCLEOTIDE SEQUENCE [LARGE SCALE GENOMIC DNA]</scope>
    <source>
        <strain evidence="1 2">MEC069</strain>
    </source>
</reference>
<proteinExistence type="predicted"/>
<dbReference type="RefSeq" id="WP_134750624.1">
    <property type="nucleotide sequence ID" value="NZ_MYFO02000001.1"/>
</dbReference>
<dbReference type="SUPFAM" id="SSF140453">
    <property type="entry name" value="EsxAB dimer-like"/>
    <property type="match status" value="1"/>
</dbReference>
<accession>A0A4Y8Q782</accession>
<comment type="caution">
    <text evidence="1">The sequence shown here is derived from an EMBL/GenBank/DDBJ whole genome shotgun (WGS) entry which is preliminary data.</text>
</comment>
<name>A0A4Y8Q782_9BACL</name>
<sequence length="101" mass="11378">MATIEGISITLDVVSATAKSIGELNSKLDTKLYDIKKEMNSLTSTWNSDAADTIQKKFNGLEERFKEYKEIIDSYVRFLNNTVTNYNEAETAINNNAGQFK</sequence>
<dbReference type="NCBIfam" id="NF035934">
    <property type="entry name" value="ESAT6_2"/>
    <property type="match status" value="1"/>
</dbReference>
<evidence type="ECO:0000313" key="2">
    <source>
        <dbReference type="Proteomes" id="UP000298246"/>
    </source>
</evidence>